<reference evidence="2 3" key="1">
    <citation type="submission" date="2013-11" db="EMBL/GenBank/DDBJ databases">
        <title>Draft genome of the bovine lungworm Dictyocaulus viviparus.</title>
        <authorList>
            <person name="Mitreva M."/>
        </authorList>
    </citation>
    <scope>NUCLEOTIDE SEQUENCE [LARGE SCALE GENOMIC DNA]</scope>
    <source>
        <strain evidence="2 3">HannoverDv2000</strain>
    </source>
</reference>
<protein>
    <recommendedName>
        <fullName evidence="4">Calcineurin-like phosphoesterase domain-containing protein</fullName>
    </recommendedName>
</protein>
<dbReference type="InterPro" id="IPR051158">
    <property type="entry name" value="Metallophosphoesterase_sf"/>
</dbReference>
<keyword evidence="1" id="KW-1133">Transmembrane helix</keyword>
<dbReference type="PANTHER" id="PTHR31302">
    <property type="entry name" value="TRANSMEMBRANE PROTEIN WITH METALLOPHOSPHOESTERASE DOMAIN-RELATED"/>
    <property type="match status" value="1"/>
</dbReference>
<feature type="transmembrane region" description="Helical" evidence="1">
    <location>
        <begin position="50"/>
        <end position="68"/>
    </location>
</feature>
<evidence type="ECO:0000313" key="3">
    <source>
        <dbReference type="Proteomes" id="UP000053766"/>
    </source>
</evidence>
<evidence type="ECO:0000256" key="1">
    <source>
        <dbReference type="SAM" id="Phobius"/>
    </source>
</evidence>
<evidence type="ECO:0008006" key="4">
    <source>
        <dbReference type="Google" id="ProtNLM"/>
    </source>
</evidence>
<dbReference type="Proteomes" id="UP000053766">
    <property type="component" value="Unassembled WGS sequence"/>
</dbReference>
<keyword evidence="1" id="KW-0812">Transmembrane</keyword>
<sequence>MNLSTAVEYCTDGTTRVLLTHNPASVLTFPQEYLENIDVILSGHTHAGQYYVLVPVVFWMLPFYHGLYNIQHSKLLVSAGTLYQGAPMKMLRMSEIWVVNLVHQAK</sequence>
<name>A0A0D8XTQ2_DICVI</name>
<dbReference type="OrthoDB" id="783096at2759"/>
<reference evidence="3" key="2">
    <citation type="journal article" date="2016" name="Sci. Rep.">
        <title>Dictyocaulus viviparus genome, variome and transcriptome elucidate lungworm biology and support future intervention.</title>
        <authorList>
            <person name="McNulty S.N."/>
            <person name="Strube C."/>
            <person name="Rosa B.A."/>
            <person name="Martin J.C."/>
            <person name="Tyagi R."/>
            <person name="Choi Y.J."/>
            <person name="Wang Q."/>
            <person name="Hallsworth Pepin K."/>
            <person name="Zhang X."/>
            <person name="Ozersky P."/>
            <person name="Wilson R.K."/>
            <person name="Sternberg P.W."/>
            <person name="Gasser R.B."/>
            <person name="Mitreva M."/>
        </authorList>
    </citation>
    <scope>NUCLEOTIDE SEQUENCE [LARGE SCALE GENOMIC DNA]</scope>
    <source>
        <strain evidence="3">HannoverDv2000</strain>
    </source>
</reference>
<organism evidence="2 3">
    <name type="scientific">Dictyocaulus viviparus</name>
    <name type="common">Bovine lungworm</name>
    <dbReference type="NCBI Taxonomy" id="29172"/>
    <lineage>
        <taxon>Eukaryota</taxon>
        <taxon>Metazoa</taxon>
        <taxon>Ecdysozoa</taxon>
        <taxon>Nematoda</taxon>
        <taxon>Chromadorea</taxon>
        <taxon>Rhabditida</taxon>
        <taxon>Rhabditina</taxon>
        <taxon>Rhabditomorpha</taxon>
        <taxon>Strongyloidea</taxon>
        <taxon>Metastrongylidae</taxon>
        <taxon>Dictyocaulus</taxon>
    </lineage>
</organism>
<gene>
    <name evidence="2" type="ORF">DICVIV_08211</name>
</gene>
<dbReference type="AlphaFoldDB" id="A0A0D8XTQ2"/>
<dbReference type="PANTHER" id="PTHR31302:SF30">
    <property type="entry name" value="CALCINEURIN-LIKE PHOSPHOESTERASE DOMAIN-CONTAINING PROTEIN"/>
    <property type="match status" value="1"/>
</dbReference>
<keyword evidence="3" id="KW-1185">Reference proteome</keyword>
<dbReference type="SUPFAM" id="SSF56300">
    <property type="entry name" value="Metallo-dependent phosphatases"/>
    <property type="match status" value="1"/>
</dbReference>
<dbReference type="EMBL" id="KN716389">
    <property type="protein sequence ID" value="KJH45736.1"/>
    <property type="molecule type" value="Genomic_DNA"/>
</dbReference>
<evidence type="ECO:0000313" key="2">
    <source>
        <dbReference type="EMBL" id="KJH45736.1"/>
    </source>
</evidence>
<keyword evidence="1" id="KW-0472">Membrane</keyword>
<proteinExistence type="predicted"/>
<accession>A0A0D8XTQ2</accession>
<dbReference type="InterPro" id="IPR029052">
    <property type="entry name" value="Metallo-depent_PP-like"/>
</dbReference>